<accession>A0A401STM6</accession>
<reference evidence="1 2" key="1">
    <citation type="journal article" date="2018" name="Nat. Ecol. Evol.">
        <title>Shark genomes provide insights into elasmobranch evolution and the origin of vertebrates.</title>
        <authorList>
            <person name="Hara Y"/>
            <person name="Yamaguchi K"/>
            <person name="Onimaru K"/>
            <person name="Kadota M"/>
            <person name="Koyanagi M"/>
            <person name="Keeley SD"/>
            <person name="Tatsumi K"/>
            <person name="Tanaka K"/>
            <person name="Motone F"/>
            <person name="Kageyama Y"/>
            <person name="Nozu R"/>
            <person name="Adachi N"/>
            <person name="Nishimura O"/>
            <person name="Nakagawa R"/>
            <person name="Tanegashima C"/>
            <person name="Kiyatake I"/>
            <person name="Matsumoto R"/>
            <person name="Murakumo K"/>
            <person name="Nishida K"/>
            <person name="Terakita A"/>
            <person name="Kuratani S"/>
            <person name="Sato K"/>
            <person name="Hyodo S Kuraku.S."/>
        </authorList>
    </citation>
    <scope>NUCLEOTIDE SEQUENCE [LARGE SCALE GENOMIC DNA]</scope>
</reference>
<dbReference type="EMBL" id="BEZZ01000539">
    <property type="protein sequence ID" value="GCC33728.1"/>
    <property type="molecule type" value="Genomic_DNA"/>
</dbReference>
<proteinExistence type="predicted"/>
<name>A0A401STM6_CHIPU</name>
<dbReference type="AlphaFoldDB" id="A0A401STM6"/>
<gene>
    <name evidence="1" type="ORF">chiPu_0012198</name>
</gene>
<evidence type="ECO:0000313" key="1">
    <source>
        <dbReference type="EMBL" id="GCC33728.1"/>
    </source>
</evidence>
<keyword evidence="2" id="KW-1185">Reference proteome</keyword>
<comment type="caution">
    <text evidence="1">The sequence shown here is derived from an EMBL/GenBank/DDBJ whole genome shotgun (WGS) entry which is preliminary data.</text>
</comment>
<protein>
    <submittedName>
        <fullName evidence="1">Uncharacterized protein</fullName>
    </submittedName>
</protein>
<organism evidence="1 2">
    <name type="scientific">Chiloscyllium punctatum</name>
    <name type="common">Brownbanded bambooshark</name>
    <name type="synonym">Hemiscyllium punctatum</name>
    <dbReference type="NCBI Taxonomy" id="137246"/>
    <lineage>
        <taxon>Eukaryota</taxon>
        <taxon>Metazoa</taxon>
        <taxon>Chordata</taxon>
        <taxon>Craniata</taxon>
        <taxon>Vertebrata</taxon>
        <taxon>Chondrichthyes</taxon>
        <taxon>Elasmobranchii</taxon>
        <taxon>Galeomorphii</taxon>
        <taxon>Galeoidea</taxon>
        <taxon>Orectolobiformes</taxon>
        <taxon>Hemiscylliidae</taxon>
        <taxon>Chiloscyllium</taxon>
    </lineage>
</organism>
<dbReference type="Proteomes" id="UP000287033">
    <property type="component" value="Unassembled WGS sequence"/>
</dbReference>
<evidence type="ECO:0000313" key="2">
    <source>
        <dbReference type="Proteomes" id="UP000287033"/>
    </source>
</evidence>
<sequence length="129" mass="14721">MHVTERADKINQMEHGRYVKLRTTIIIQSFLMNNQAQCESIGTVNFMCPSREGPYPFGLGSENIRRSMIDDRAVRIGETESMIERHSSTLTLSLLCMGNIISMFEFLQAPSKLLREDTFANPMTTSEKQ</sequence>